<dbReference type="EMBL" id="BQNB010016036">
    <property type="protein sequence ID" value="GJT47053.1"/>
    <property type="molecule type" value="Genomic_DNA"/>
</dbReference>
<gene>
    <name evidence="3" type="ORF">Tco_0955768</name>
</gene>
<keyword evidence="4" id="KW-1185">Reference proteome</keyword>
<sequence length="273" mass="31226">MHCEESVQKCFERTRSLVDKTKSWNTKPINNAILNNDYNKRFVRQSDLYSETCLLESELLDPALDPTSFFNNNQKPSTNNYRLSLRYELRAQSQAKDIVIVKLKEQIKSLKGNVDDSKVKIDMDEIETLNIELEHREQGLVIAALKNELRKLKGKAIDKEAIETHSVDPNCIPKEKYGVRLQLVLADHTPSSNTGMIESAKHQVVITKNKNSKKQDNSDFVCINCDDCMSSDNLCVSNSMNDVKFRAQPKKSKSKKNKSKKDIWKPTGKVFTQ</sequence>
<accession>A0ABQ5E850</accession>
<proteinExistence type="predicted"/>
<reference evidence="3" key="2">
    <citation type="submission" date="2022-01" db="EMBL/GenBank/DDBJ databases">
        <authorList>
            <person name="Yamashiro T."/>
            <person name="Shiraishi A."/>
            <person name="Satake H."/>
            <person name="Nakayama K."/>
        </authorList>
    </citation>
    <scope>NUCLEOTIDE SEQUENCE</scope>
</reference>
<name>A0ABQ5E850_9ASTR</name>
<feature type="compositionally biased region" description="Basic residues" evidence="2">
    <location>
        <begin position="247"/>
        <end position="259"/>
    </location>
</feature>
<feature type="region of interest" description="Disordered" evidence="2">
    <location>
        <begin position="246"/>
        <end position="273"/>
    </location>
</feature>
<organism evidence="3 4">
    <name type="scientific">Tanacetum coccineum</name>
    <dbReference type="NCBI Taxonomy" id="301880"/>
    <lineage>
        <taxon>Eukaryota</taxon>
        <taxon>Viridiplantae</taxon>
        <taxon>Streptophyta</taxon>
        <taxon>Embryophyta</taxon>
        <taxon>Tracheophyta</taxon>
        <taxon>Spermatophyta</taxon>
        <taxon>Magnoliopsida</taxon>
        <taxon>eudicotyledons</taxon>
        <taxon>Gunneridae</taxon>
        <taxon>Pentapetalae</taxon>
        <taxon>asterids</taxon>
        <taxon>campanulids</taxon>
        <taxon>Asterales</taxon>
        <taxon>Asteraceae</taxon>
        <taxon>Asteroideae</taxon>
        <taxon>Anthemideae</taxon>
        <taxon>Anthemidinae</taxon>
        <taxon>Tanacetum</taxon>
    </lineage>
</organism>
<evidence type="ECO:0000313" key="3">
    <source>
        <dbReference type="EMBL" id="GJT47053.1"/>
    </source>
</evidence>
<protein>
    <submittedName>
        <fullName evidence="3">Uncharacterized protein</fullName>
    </submittedName>
</protein>
<reference evidence="3" key="1">
    <citation type="journal article" date="2022" name="Int. J. Mol. Sci.">
        <title>Draft Genome of Tanacetum Coccineum: Genomic Comparison of Closely Related Tanacetum-Family Plants.</title>
        <authorList>
            <person name="Yamashiro T."/>
            <person name="Shiraishi A."/>
            <person name="Nakayama K."/>
            <person name="Satake H."/>
        </authorList>
    </citation>
    <scope>NUCLEOTIDE SEQUENCE</scope>
</reference>
<evidence type="ECO:0000256" key="1">
    <source>
        <dbReference type="SAM" id="Coils"/>
    </source>
</evidence>
<dbReference type="Proteomes" id="UP001151760">
    <property type="component" value="Unassembled WGS sequence"/>
</dbReference>
<evidence type="ECO:0000313" key="4">
    <source>
        <dbReference type="Proteomes" id="UP001151760"/>
    </source>
</evidence>
<feature type="coiled-coil region" evidence="1">
    <location>
        <begin position="100"/>
        <end position="162"/>
    </location>
</feature>
<feature type="non-terminal residue" evidence="3">
    <location>
        <position position="273"/>
    </location>
</feature>
<keyword evidence="1" id="KW-0175">Coiled coil</keyword>
<evidence type="ECO:0000256" key="2">
    <source>
        <dbReference type="SAM" id="MobiDB-lite"/>
    </source>
</evidence>
<comment type="caution">
    <text evidence="3">The sequence shown here is derived from an EMBL/GenBank/DDBJ whole genome shotgun (WGS) entry which is preliminary data.</text>
</comment>